<comment type="caution">
    <text evidence="6">The sequence shown here is derived from an EMBL/GenBank/DDBJ whole genome shotgun (WGS) entry which is preliminary data.</text>
</comment>
<evidence type="ECO:0000313" key="6">
    <source>
        <dbReference type="EMBL" id="NKE10368.1"/>
    </source>
</evidence>
<dbReference type="PANTHER" id="PTHR43537:SF24">
    <property type="entry name" value="GLUCONATE OPERON TRANSCRIPTIONAL REPRESSOR"/>
    <property type="match status" value="1"/>
</dbReference>
<feature type="domain" description="HTH gntR-type" evidence="5">
    <location>
        <begin position="19"/>
        <end position="86"/>
    </location>
</feature>
<keyword evidence="3" id="KW-0804">Transcription</keyword>
<keyword evidence="1" id="KW-0805">Transcription regulation</keyword>
<organism evidence="6 7">
    <name type="scientific">Kocuria subflava</name>
    <dbReference type="NCBI Taxonomy" id="1736139"/>
    <lineage>
        <taxon>Bacteria</taxon>
        <taxon>Bacillati</taxon>
        <taxon>Actinomycetota</taxon>
        <taxon>Actinomycetes</taxon>
        <taxon>Micrococcales</taxon>
        <taxon>Micrococcaceae</taxon>
        <taxon>Kocuria</taxon>
    </lineage>
</organism>
<dbReference type="InterPro" id="IPR008920">
    <property type="entry name" value="TF_FadR/GntR_C"/>
</dbReference>
<dbReference type="SUPFAM" id="SSF48008">
    <property type="entry name" value="GntR ligand-binding domain-like"/>
    <property type="match status" value="1"/>
</dbReference>
<dbReference type="SUPFAM" id="SSF46785">
    <property type="entry name" value="Winged helix' DNA-binding domain"/>
    <property type="match status" value="1"/>
</dbReference>
<dbReference type="Pfam" id="PF00392">
    <property type="entry name" value="GntR"/>
    <property type="match status" value="1"/>
</dbReference>
<dbReference type="Proteomes" id="UP000521379">
    <property type="component" value="Unassembled WGS sequence"/>
</dbReference>
<dbReference type="InterPro" id="IPR036388">
    <property type="entry name" value="WH-like_DNA-bd_sf"/>
</dbReference>
<evidence type="ECO:0000313" key="7">
    <source>
        <dbReference type="Proteomes" id="UP000521379"/>
    </source>
</evidence>
<dbReference type="AlphaFoldDB" id="A0A846TMD7"/>
<evidence type="ECO:0000256" key="1">
    <source>
        <dbReference type="ARBA" id="ARBA00023015"/>
    </source>
</evidence>
<dbReference type="Gene3D" id="1.10.10.10">
    <property type="entry name" value="Winged helix-like DNA-binding domain superfamily/Winged helix DNA-binding domain"/>
    <property type="match status" value="1"/>
</dbReference>
<gene>
    <name evidence="6" type="ORF">GTW58_10595</name>
</gene>
<keyword evidence="2" id="KW-0238">DNA-binding</keyword>
<dbReference type="InterPro" id="IPR036390">
    <property type="entry name" value="WH_DNA-bd_sf"/>
</dbReference>
<name>A0A846TMD7_9MICC</name>
<dbReference type="PANTHER" id="PTHR43537">
    <property type="entry name" value="TRANSCRIPTIONAL REGULATOR, GNTR FAMILY"/>
    <property type="match status" value="1"/>
</dbReference>
<dbReference type="PROSITE" id="PS50949">
    <property type="entry name" value="HTH_GNTR"/>
    <property type="match status" value="1"/>
</dbReference>
<dbReference type="InterPro" id="IPR011711">
    <property type="entry name" value="GntR_C"/>
</dbReference>
<dbReference type="Pfam" id="PF07729">
    <property type="entry name" value="FCD"/>
    <property type="match status" value="1"/>
</dbReference>
<dbReference type="CDD" id="cd07377">
    <property type="entry name" value="WHTH_GntR"/>
    <property type="match status" value="1"/>
</dbReference>
<evidence type="ECO:0000256" key="2">
    <source>
        <dbReference type="ARBA" id="ARBA00023125"/>
    </source>
</evidence>
<dbReference type="GO" id="GO:0003700">
    <property type="term" value="F:DNA-binding transcription factor activity"/>
    <property type="evidence" value="ECO:0007669"/>
    <property type="project" value="InterPro"/>
</dbReference>
<protein>
    <submittedName>
        <fullName evidence="6">GntR family transcriptional regulator</fullName>
    </submittedName>
</protein>
<sequence>MSVQPATTQAATAPPGPTRSLADQAFEQLQDRLIFLDIAPGEPVNEGELSRELGVGRTPLREALKRLESDHLVMTYARRGTFATPVDITALSEISQVRQVLEPLAAGLAAQMRGGRRRDAVEALIQELESTPPTPADRDHALRWDRRIHREIYTAAGNSHLQATLERYNNLATRIWCVAADRLPVIHQHIEVHVTLLRAIVDGDAEAAAQTMRTHVQEFETHIRQVL</sequence>
<dbReference type="RefSeq" id="WP_119933416.1">
    <property type="nucleotide sequence ID" value="NZ_JAAVUN010000023.1"/>
</dbReference>
<evidence type="ECO:0000259" key="5">
    <source>
        <dbReference type="PROSITE" id="PS50949"/>
    </source>
</evidence>
<evidence type="ECO:0000256" key="4">
    <source>
        <dbReference type="SAM" id="MobiDB-lite"/>
    </source>
</evidence>
<dbReference type="GO" id="GO:0003677">
    <property type="term" value="F:DNA binding"/>
    <property type="evidence" value="ECO:0007669"/>
    <property type="project" value="UniProtKB-KW"/>
</dbReference>
<dbReference type="EMBL" id="JAAVUN010000023">
    <property type="protein sequence ID" value="NKE10368.1"/>
    <property type="molecule type" value="Genomic_DNA"/>
</dbReference>
<feature type="compositionally biased region" description="Low complexity" evidence="4">
    <location>
        <begin position="1"/>
        <end position="13"/>
    </location>
</feature>
<dbReference type="Gene3D" id="1.20.120.530">
    <property type="entry name" value="GntR ligand-binding domain-like"/>
    <property type="match status" value="1"/>
</dbReference>
<keyword evidence="7" id="KW-1185">Reference proteome</keyword>
<evidence type="ECO:0000256" key="3">
    <source>
        <dbReference type="ARBA" id="ARBA00023163"/>
    </source>
</evidence>
<reference evidence="6 7" key="1">
    <citation type="submission" date="2020-02" db="EMBL/GenBank/DDBJ databases">
        <authorList>
            <person name="Sun Q."/>
        </authorList>
    </citation>
    <scope>NUCLEOTIDE SEQUENCE [LARGE SCALE GENOMIC DNA]</scope>
    <source>
        <strain evidence="6 7">YIM 13062</strain>
    </source>
</reference>
<dbReference type="SMART" id="SM00345">
    <property type="entry name" value="HTH_GNTR"/>
    <property type="match status" value="1"/>
</dbReference>
<dbReference type="InterPro" id="IPR000524">
    <property type="entry name" value="Tscrpt_reg_HTH_GntR"/>
</dbReference>
<feature type="region of interest" description="Disordered" evidence="4">
    <location>
        <begin position="1"/>
        <end position="20"/>
    </location>
</feature>
<dbReference type="SMART" id="SM00895">
    <property type="entry name" value="FCD"/>
    <property type="match status" value="1"/>
</dbReference>
<proteinExistence type="predicted"/>
<accession>A0A846TMD7</accession>